<protein>
    <submittedName>
        <fullName evidence="4">Uncharacterized protein</fullName>
    </submittedName>
</protein>
<keyword evidence="3" id="KW-1185">Reference proteome</keyword>
<feature type="region of interest" description="Disordered" evidence="2">
    <location>
        <begin position="686"/>
        <end position="713"/>
    </location>
</feature>
<feature type="compositionally biased region" description="Polar residues" evidence="2">
    <location>
        <begin position="701"/>
        <end position="713"/>
    </location>
</feature>
<evidence type="ECO:0000256" key="2">
    <source>
        <dbReference type="SAM" id="MobiDB-lite"/>
    </source>
</evidence>
<accession>A0A914YIP4</accession>
<evidence type="ECO:0000313" key="4">
    <source>
        <dbReference type="WBParaSite" id="PSU_v2.g18696.t1"/>
    </source>
</evidence>
<feature type="region of interest" description="Disordered" evidence="2">
    <location>
        <begin position="473"/>
        <end position="605"/>
    </location>
</feature>
<name>A0A914YIP4_9BILA</name>
<feature type="compositionally biased region" description="Low complexity" evidence="2">
    <location>
        <begin position="441"/>
        <end position="453"/>
    </location>
</feature>
<dbReference type="WBParaSite" id="PSU_v2.g18696.t1">
    <property type="protein sequence ID" value="PSU_v2.g18696.t1"/>
    <property type="gene ID" value="PSU_v2.g18696"/>
</dbReference>
<feature type="compositionally biased region" description="Basic and acidic residues" evidence="2">
    <location>
        <begin position="499"/>
        <end position="581"/>
    </location>
</feature>
<sequence>MEAIPSTMQNNVTSNTVAAEEEEKKRKEAELKAQAEEQERQKQFAAEEEQKRKAAAEAEAQKQQAEEEAKRKQQTAELEANFKANLDGLVSKLNEYSKSVETLRAFKMKLMQNTKLNVEFDAHIEPMLKSIGYVSIIGNDIDESLRRLRQVSNSIQRSAKESQQFLLKDSQELPTPEWVLELSDDLEELDQREFIVVEKLQQAEEKMEKISKLLKEGKAKFVPRNQLTPEQQQKLEKDSKTMLIFVRKLWERIKIIRHHVRDMNFDQKIMQAKQAIRSAGGEKNVSILNESDADFDTSDNNASMLASELIASISLVDKTNGGTSEPVKNNVQNLLKYLDQSSSRPPKLVNVVPIDQFVSTQKLKKTPPDSAILKPKVAEATKNLIEHLMKVQSPRAIIQNIPAAPPRQPLTLFDNKAAAPQQKNLFGTCNIPVVTPTSADPTSSPLGSLSTTGQKPETSTSKLLFSSNTAFTPQQSASPLFGTPLTSSPLATATTTPKIDAEEQKRKEAEEEQMKKDTAEIEAKKEAQEEAEKIKKEADEKAKKEAEEQERLKKFEEEKQKAEAEARAQAEEKKKAAELEAQKQAAAEEEAKKEQESTAPSNASPVTFSFKPAAASPTVVSAAAPTTSVNFSFKPETTTNVISESNAHIGMEDDGLDSALAGTNICSPTNTGNAFGSGTSGGGFSSFGGNAFGQQPAAKPVQNNPFGGFSSTATTAPANGSPFGGTLTFGATVKNPFGGGTTNNTGFSSFGTKPSAFGGAFSQQQQYSATTSATPQTNPFGANSSAFGTGISAFAQTAKSPFASAAASSTTGSGFSTFGNKPFGAQNSSSPTQNTSAFGGTVAFGGGSAFGSTTSPFASAASGSAFGGSAFGQTTKSPFAAATNSATFPTTASAFGGGGGFSAFGNKAGGFGALAQQATLNNPQNNSFIW</sequence>
<dbReference type="AlphaFoldDB" id="A0A914YIP4"/>
<dbReference type="Proteomes" id="UP000887577">
    <property type="component" value="Unplaced"/>
</dbReference>
<reference evidence="4" key="1">
    <citation type="submission" date="2022-11" db="UniProtKB">
        <authorList>
            <consortium name="WormBaseParasite"/>
        </authorList>
    </citation>
    <scope>IDENTIFICATION</scope>
</reference>
<feature type="compositionally biased region" description="Low complexity" evidence="2">
    <location>
        <begin position="483"/>
        <end position="496"/>
    </location>
</feature>
<feature type="compositionally biased region" description="Basic and acidic residues" evidence="2">
    <location>
        <begin position="22"/>
        <end position="42"/>
    </location>
</feature>
<feature type="coiled-coil region" evidence="1">
    <location>
        <begin position="186"/>
        <end position="220"/>
    </location>
</feature>
<organism evidence="3 4">
    <name type="scientific">Panagrolaimus superbus</name>
    <dbReference type="NCBI Taxonomy" id="310955"/>
    <lineage>
        <taxon>Eukaryota</taxon>
        <taxon>Metazoa</taxon>
        <taxon>Ecdysozoa</taxon>
        <taxon>Nematoda</taxon>
        <taxon>Chromadorea</taxon>
        <taxon>Rhabditida</taxon>
        <taxon>Tylenchina</taxon>
        <taxon>Panagrolaimomorpha</taxon>
        <taxon>Panagrolaimoidea</taxon>
        <taxon>Panagrolaimidae</taxon>
        <taxon>Panagrolaimus</taxon>
    </lineage>
</organism>
<evidence type="ECO:0000313" key="3">
    <source>
        <dbReference type="Proteomes" id="UP000887577"/>
    </source>
</evidence>
<feature type="compositionally biased region" description="Basic and acidic residues" evidence="2">
    <location>
        <begin position="48"/>
        <end position="71"/>
    </location>
</feature>
<keyword evidence="1" id="KW-0175">Coiled coil</keyword>
<feature type="region of interest" description="Disordered" evidence="2">
    <location>
        <begin position="436"/>
        <end position="460"/>
    </location>
</feature>
<feature type="compositionally biased region" description="Polar residues" evidence="2">
    <location>
        <begin position="1"/>
        <end position="17"/>
    </location>
</feature>
<feature type="region of interest" description="Disordered" evidence="2">
    <location>
        <begin position="1"/>
        <end position="74"/>
    </location>
</feature>
<proteinExistence type="predicted"/>
<evidence type="ECO:0000256" key="1">
    <source>
        <dbReference type="SAM" id="Coils"/>
    </source>
</evidence>